<reference evidence="11 12" key="1">
    <citation type="submission" date="2019-02" db="EMBL/GenBank/DDBJ databases">
        <title>Genome sequencing of the rare red list fungi Dentipellis fragilis.</title>
        <authorList>
            <person name="Buettner E."/>
            <person name="Kellner H."/>
        </authorList>
    </citation>
    <scope>NUCLEOTIDE SEQUENCE [LARGE SCALE GENOMIC DNA]</scope>
    <source>
        <strain evidence="11 12">DSM 105465</strain>
    </source>
</reference>
<evidence type="ECO:0000259" key="10">
    <source>
        <dbReference type="PROSITE" id="PS51758"/>
    </source>
</evidence>
<name>A0A4Y9YAG0_9AGAM</name>
<feature type="domain" description="Letm1 RBD" evidence="10">
    <location>
        <begin position="235"/>
        <end position="421"/>
    </location>
</feature>
<evidence type="ECO:0000313" key="11">
    <source>
        <dbReference type="EMBL" id="TFY59212.1"/>
    </source>
</evidence>
<dbReference type="GO" id="GO:0030003">
    <property type="term" value="P:intracellular monoatomic cation homeostasis"/>
    <property type="evidence" value="ECO:0007669"/>
    <property type="project" value="TreeGrafter"/>
</dbReference>
<dbReference type="PROSITE" id="PS51758">
    <property type="entry name" value="LETM1_RBD"/>
    <property type="match status" value="1"/>
</dbReference>
<keyword evidence="12" id="KW-1185">Reference proteome</keyword>
<evidence type="ECO:0000256" key="2">
    <source>
        <dbReference type="ARBA" id="ARBA00022692"/>
    </source>
</evidence>
<accession>A0A4Y9YAG0</accession>
<evidence type="ECO:0000256" key="4">
    <source>
        <dbReference type="ARBA" id="ARBA00022989"/>
    </source>
</evidence>
<evidence type="ECO:0000256" key="5">
    <source>
        <dbReference type="ARBA" id="ARBA00023128"/>
    </source>
</evidence>
<dbReference type="GO" id="GO:0005743">
    <property type="term" value="C:mitochondrial inner membrane"/>
    <property type="evidence" value="ECO:0007669"/>
    <property type="project" value="UniProtKB-SubCell"/>
</dbReference>
<dbReference type="Pfam" id="PF07766">
    <property type="entry name" value="LETM1_RBD"/>
    <property type="match status" value="1"/>
</dbReference>
<dbReference type="EMBL" id="SEOQ01000633">
    <property type="protein sequence ID" value="TFY59212.1"/>
    <property type="molecule type" value="Genomic_DNA"/>
</dbReference>
<keyword evidence="6 9" id="KW-0472">Membrane</keyword>
<dbReference type="InterPro" id="IPR033122">
    <property type="entry name" value="LETM1-like_RBD"/>
</dbReference>
<feature type="transmembrane region" description="Helical" evidence="9">
    <location>
        <begin position="314"/>
        <end position="334"/>
    </location>
</feature>
<evidence type="ECO:0000256" key="7">
    <source>
        <dbReference type="PROSITE-ProRule" id="PRU01094"/>
    </source>
</evidence>
<dbReference type="PANTHER" id="PTHR14009:SF1">
    <property type="entry name" value="MITOCHONDRIAL PROTON_CALCIUM EXCHANGER PROTEIN"/>
    <property type="match status" value="1"/>
</dbReference>
<organism evidence="11 12">
    <name type="scientific">Dentipellis fragilis</name>
    <dbReference type="NCBI Taxonomy" id="205917"/>
    <lineage>
        <taxon>Eukaryota</taxon>
        <taxon>Fungi</taxon>
        <taxon>Dikarya</taxon>
        <taxon>Basidiomycota</taxon>
        <taxon>Agaricomycotina</taxon>
        <taxon>Agaricomycetes</taxon>
        <taxon>Russulales</taxon>
        <taxon>Hericiaceae</taxon>
        <taxon>Dentipellis</taxon>
    </lineage>
</organism>
<feature type="compositionally biased region" description="Low complexity" evidence="8">
    <location>
        <begin position="120"/>
        <end position="144"/>
    </location>
</feature>
<sequence>MIRSLGRNGIVERCVHPPPPIFFTLTRSKICPNHRTLASGRQPTSLVSRRLRRDVHAFSLASSSGVRCSQLHPHYARLLSTAPSPPPPTPGKTAASEPPTPLAARKPKVELRPAPPSPPASASAAAEKSTASSPLSSASDISSDAPPPMTLIEITRRDLRDAQLRGILAAPPASAGRVGKLYHQAKEMFKFYWRGLKLFNTHRLQVREIKDRVKNGGPPMDRWETRFVRTFNQDAMKMIPFVLIVLVVEEIIPLIAIYAPFMLPSTCIMPSQWERIDGKRREKQLAFAESLRDEFATLRKAGSKDIPLHAVPNGYALIALAGSLTLSTVGPAGLHRRRIQRHLTSIAADDVLLRQENMGNRLTHPELLEALEERGIPGATLDSEKLKARLRWWLTNADKADAGDAVGRRIALVARNALGQL</sequence>
<dbReference type="STRING" id="205917.A0A4Y9YAG0"/>
<dbReference type="InterPro" id="IPR044202">
    <property type="entry name" value="LETM1/MDM38-like"/>
</dbReference>
<evidence type="ECO:0000256" key="9">
    <source>
        <dbReference type="SAM" id="Phobius"/>
    </source>
</evidence>
<protein>
    <recommendedName>
        <fullName evidence="10">Letm1 RBD domain-containing protein</fullName>
    </recommendedName>
</protein>
<evidence type="ECO:0000256" key="6">
    <source>
        <dbReference type="ARBA" id="ARBA00023136"/>
    </source>
</evidence>
<gene>
    <name evidence="11" type="ORF">EVG20_g7874</name>
</gene>
<evidence type="ECO:0000256" key="8">
    <source>
        <dbReference type="SAM" id="MobiDB-lite"/>
    </source>
</evidence>
<evidence type="ECO:0000256" key="1">
    <source>
        <dbReference type="ARBA" id="ARBA00004434"/>
    </source>
</evidence>
<dbReference type="GO" id="GO:0043022">
    <property type="term" value="F:ribosome binding"/>
    <property type="evidence" value="ECO:0007669"/>
    <property type="project" value="InterPro"/>
</dbReference>
<keyword evidence="5 7" id="KW-0496">Mitochondrion</keyword>
<comment type="subcellular location">
    <subcellularLocation>
        <location evidence="1">Mitochondrion inner membrane</location>
        <topology evidence="1">Single-pass membrane protein</topology>
    </subcellularLocation>
</comment>
<keyword evidence="3" id="KW-0999">Mitochondrion inner membrane</keyword>
<comment type="caution">
    <text evidence="11">The sequence shown here is derived from an EMBL/GenBank/DDBJ whole genome shotgun (WGS) entry which is preliminary data.</text>
</comment>
<evidence type="ECO:0000313" key="12">
    <source>
        <dbReference type="Proteomes" id="UP000298327"/>
    </source>
</evidence>
<feature type="transmembrane region" description="Helical" evidence="9">
    <location>
        <begin position="239"/>
        <end position="261"/>
    </location>
</feature>
<proteinExistence type="predicted"/>
<dbReference type="Proteomes" id="UP000298327">
    <property type="component" value="Unassembled WGS sequence"/>
</dbReference>
<keyword evidence="2 9" id="KW-0812">Transmembrane</keyword>
<dbReference type="AlphaFoldDB" id="A0A4Y9YAG0"/>
<evidence type="ECO:0000256" key="3">
    <source>
        <dbReference type="ARBA" id="ARBA00022792"/>
    </source>
</evidence>
<dbReference type="PANTHER" id="PTHR14009">
    <property type="entry name" value="LEUCINE ZIPPER-EF-HAND CONTAINING TRANSMEMBRANE PROTEIN"/>
    <property type="match status" value="1"/>
</dbReference>
<feature type="region of interest" description="Disordered" evidence="8">
    <location>
        <begin position="78"/>
        <end position="148"/>
    </location>
</feature>
<dbReference type="OrthoDB" id="73691at2759"/>
<keyword evidence="4 9" id="KW-1133">Transmembrane helix</keyword>